<evidence type="ECO:0000256" key="5">
    <source>
        <dbReference type="ARBA" id="ARBA00022989"/>
    </source>
</evidence>
<feature type="transmembrane region" description="Helical" evidence="9">
    <location>
        <begin position="209"/>
        <end position="231"/>
    </location>
</feature>
<reference evidence="10" key="1">
    <citation type="submission" date="2022-01" db="EMBL/GenBank/DDBJ databases">
        <title>Genome Sequence Resource for Two Populations of Ditylenchus destructor, the Migratory Endoparasitic Phytonematode.</title>
        <authorList>
            <person name="Zhang H."/>
            <person name="Lin R."/>
            <person name="Xie B."/>
        </authorList>
    </citation>
    <scope>NUCLEOTIDE SEQUENCE</scope>
    <source>
        <strain evidence="10">BazhouSP</strain>
    </source>
</reference>
<dbReference type="Proteomes" id="UP001201812">
    <property type="component" value="Unassembled WGS sequence"/>
</dbReference>
<comment type="function">
    <text evidence="7">Aquaglyceroporin that may modulate the water content and osmolytes during anhydrobiosis.</text>
</comment>
<feature type="transmembrane region" description="Helical" evidence="9">
    <location>
        <begin position="258"/>
        <end position="281"/>
    </location>
</feature>
<dbReference type="Gene3D" id="1.20.1080.10">
    <property type="entry name" value="Glycerol uptake facilitator protein"/>
    <property type="match status" value="1"/>
</dbReference>
<keyword evidence="4 8" id="KW-0812">Transmembrane</keyword>
<dbReference type="GO" id="GO:0015254">
    <property type="term" value="F:glycerol channel activity"/>
    <property type="evidence" value="ECO:0007669"/>
    <property type="project" value="TreeGrafter"/>
</dbReference>
<name>A0AAD4NKM6_9BILA</name>
<dbReference type="GO" id="GO:0015250">
    <property type="term" value="F:water channel activity"/>
    <property type="evidence" value="ECO:0007669"/>
    <property type="project" value="TreeGrafter"/>
</dbReference>
<evidence type="ECO:0000256" key="8">
    <source>
        <dbReference type="RuleBase" id="RU000477"/>
    </source>
</evidence>
<feature type="transmembrane region" description="Helical" evidence="9">
    <location>
        <begin position="100"/>
        <end position="122"/>
    </location>
</feature>
<evidence type="ECO:0000313" key="11">
    <source>
        <dbReference type="Proteomes" id="UP001201812"/>
    </source>
</evidence>
<dbReference type="Pfam" id="PF00230">
    <property type="entry name" value="MIP"/>
    <property type="match status" value="1"/>
</dbReference>
<keyword evidence="5 9" id="KW-1133">Transmembrane helix</keyword>
<organism evidence="10 11">
    <name type="scientific">Ditylenchus destructor</name>
    <dbReference type="NCBI Taxonomy" id="166010"/>
    <lineage>
        <taxon>Eukaryota</taxon>
        <taxon>Metazoa</taxon>
        <taxon>Ecdysozoa</taxon>
        <taxon>Nematoda</taxon>
        <taxon>Chromadorea</taxon>
        <taxon>Rhabditida</taxon>
        <taxon>Tylenchina</taxon>
        <taxon>Tylenchomorpha</taxon>
        <taxon>Sphaerularioidea</taxon>
        <taxon>Anguinidae</taxon>
        <taxon>Anguininae</taxon>
        <taxon>Ditylenchus</taxon>
    </lineage>
</organism>
<keyword evidence="6 9" id="KW-0472">Membrane</keyword>
<dbReference type="CDD" id="cd00333">
    <property type="entry name" value="MIP"/>
    <property type="match status" value="1"/>
</dbReference>
<dbReference type="PANTHER" id="PTHR43829:SF5">
    <property type="entry name" value="AQUAPORIN-9"/>
    <property type="match status" value="1"/>
</dbReference>
<evidence type="ECO:0000256" key="4">
    <source>
        <dbReference type="ARBA" id="ARBA00022692"/>
    </source>
</evidence>
<dbReference type="InterPro" id="IPR000425">
    <property type="entry name" value="MIP"/>
</dbReference>
<feature type="transmembrane region" description="Helical" evidence="9">
    <location>
        <begin position="175"/>
        <end position="197"/>
    </location>
</feature>
<comment type="similarity">
    <text evidence="2 8">Belongs to the MIP/aquaporin (TC 1.A.8) family.</text>
</comment>
<sequence>MLEQLRHKLFIRNKLIRGAVGEFFGTFLLVFIGDCIVTQYHLGTACSGLDRNAWININIGWGFAVVFGIFVVSRSSGGHINPAVTLMLYTFGAVDLKTTAVYFVAQTIGAFFGAAATYGFYIDAIDDRGLTLPISAFATRCVAAQQITLDPPDKLKYLQLTAGIFTSFPAQHLSLTGAFVDQAVGTGILCLLIAAIIDKRNEVPAHMHALFFGFVVMMIGCSFGLNVGYPINPARDFGPRLFASIIYGTDVFTVPHSLYFLMPILGPLFGGVAGGWIYYIFSGYQIPDASDARLTKNARQNVNASLEESKPLTSSEDHSHNP</sequence>
<gene>
    <name evidence="10" type="ORF">DdX_00768</name>
</gene>
<comment type="caution">
    <text evidence="10">The sequence shown here is derived from an EMBL/GenBank/DDBJ whole genome shotgun (WGS) entry which is preliminary data.</text>
</comment>
<dbReference type="SUPFAM" id="SSF81338">
    <property type="entry name" value="Aquaporin-like"/>
    <property type="match status" value="1"/>
</dbReference>
<accession>A0AAD4NKM6</accession>
<keyword evidence="3 8" id="KW-0813">Transport</keyword>
<comment type="subcellular location">
    <subcellularLocation>
        <location evidence="1">Membrane</location>
        <topology evidence="1">Multi-pass membrane protein</topology>
    </subcellularLocation>
</comment>
<evidence type="ECO:0000256" key="6">
    <source>
        <dbReference type="ARBA" id="ARBA00023136"/>
    </source>
</evidence>
<dbReference type="AlphaFoldDB" id="A0AAD4NKM6"/>
<evidence type="ECO:0000256" key="7">
    <source>
        <dbReference type="ARBA" id="ARBA00045280"/>
    </source>
</evidence>
<dbReference type="EMBL" id="JAKKPZ010000001">
    <property type="protein sequence ID" value="KAI1728575.1"/>
    <property type="molecule type" value="Genomic_DNA"/>
</dbReference>
<protein>
    <submittedName>
        <fullName evidence="10">Major intrinsic protein domain-containing protein</fullName>
    </submittedName>
</protein>
<evidence type="ECO:0000256" key="1">
    <source>
        <dbReference type="ARBA" id="ARBA00004141"/>
    </source>
</evidence>
<evidence type="ECO:0000256" key="2">
    <source>
        <dbReference type="ARBA" id="ARBA00006175"/>
    </source>
</evidence>
<dbReference type="InterPro" id="IPR050363">
    <property type="entry name" value="MIP/Aquaporin"/>
</dbReference>
<feature type="transmembrane region" description="Helical" evidence="9">
    <location>
        <begin position="53"/>
        <end position="72"/>
    </location>
</feature>
<dbReference type="InterPro" id="IPR023271">
    <property type="entry name" value="Aquaporin-like"/>
</dbReference>
<evidence type="ECO:0000313" key="10">
    <source>
        <dbReference type="EMBL" id="KAI1728575.1"/>
    </source>
</evidence>
<dbReference type="GO" id="GO:0016323">
    <property type="term" value="C:basolateral plasma membrane"/>
    <property type="evidence" value="ECO:0007669"/>
    <property type="project" value="TreeGrafter"/>
</dbReference>
<evidence type="ECO:0000256" key="9">
    <source>
        <dbReference type="SAM" id="Phobius"/>
    </source>
</evidence>
<keyword evidence="11" id="KW-1185">Reference proteome</keyword>
<dbReference type="PANTHER" id="PTHR43829">
    <property type="entry name" value="AQUAPORIN OR AQUAGLYCEROPORIN RELATED"/>
    <property type="match status" value="1"/>
</dbReference>
<evidence type="ECO:0000256" key="3">
    <source>
        <dbReference type="ARBA" id="ARBA00022448"/>
    </source>
</evidence>
<feature type="transmembrane region" description="Helical" evidence="9">
    <location>
        <begin position="20"/>
        <end position="41"/>
    </location>
</feature>
<dbReference type="PRINTS" id="PR00783">
    <property type="entry name" value="MINTRINSICP"/>
</dbReference>
<proteinExistence type="inferred from homology"/>